<dbReference type="RefSeq" id="WP_013119971.1">
    <property type="nucleotide sequence ID" value="NZ_LGTE01000001.1"/>
</dbReference>
<reference evidence="2" key="1">
    <citation type="submission" date="2015-07" db="EMBL/GenBank/DDBJ databases">
        <title>Complete Genome of Thermincola ferriacetica strain Z-0001T.</title>
        <authorList>
            <person name="Lusk B."/>
            <person name="Badalamenti J.P."/>
            <person name="Parameswaran P."/>
            <person name="Bond D.R."/>
            <person name="Torres C.I."/>
        </authorList>
    </citation>
    <scope>NUCLEOTIDE SEQUENCE [LARGE SCALE GENOMIC DNA]</scope>
    <source>
        <strain evidence="2">Z-0001</strain>
    </source>
</reference>
<protein>
    <submittedName>
        <fullName evidence="1">Uncharacterized protein</fullName>
    </submittedName>
</protein>
<name>A0A0L6W695_9FIRM</name>
<comment type="caution">
    <text evidence="1">The sequence shown here is derived from an EMBL/GenBank/DDBJ whole genome shotgun (WGS) entry which is preliminary data.</text>
</comment>
<dbReference type="Proteomes" id="UP000037175">
    <property type="component" value="Unassembled WGS sequence"/>
</dbReference>
<gene>
    <name evidence="1" type="ORF">Tfer_0040</name>
</gene>
<organism evidence="1 2">
    <name type="scientific">Thermincola ferriacetica</name>
    <dbReference type="NCBI Taxonomy" id="281456"/>
    <lineage>
        <taxon>Bacteria</taxon>
        <taxon>Bacillati</taxon>
        <taxon>Bacillota</taxon>
        <taxon>Clostridia</taxon>
        <taxon>Eubacteriales</taxon>
        <taxon>Thermincolaceae</taxon>
        <taxon>Thermincola</taxon>
    </lineage>
</organism>
<evidence type="ECO:0000313" key="2">
    <source>
        <dbReference type="Proteomes" id="UP000037175"/>
    </source>
</evidence>
<accession>A0A0L6W695</accession>
<proteinExistence type="predicted"/>
<sequence length="49" mass="5695">MCWEACILCEQCENFKNGCSGQVGTFYKELCPFFTEDPEVLPWATLKKR</sequence>
<dbReference type="EMBL" id="LGTE01000001">
    <property type="protein sequence ID" value="KNZ70971.1"/>
    <property type="molecule type" value="Genomic_DNA"/>
</dbReference>
<dbReference type="AlphaFoldDB" id="A0A0L6W695"/>
<keyword evidence="2" id="KW-1185">Reference proteome</keyword>
<evidence type="ECO:0000313" key="1">
    <source>
        <dbReference type="EMBL" id="KNZ70971.1"/>
    </source>
</evidence>